<reference evidence="3 4" key="1">
    <citation type="submission" date="2019-08" db="EMBL/GenBank/DDBJ databases">
        <title>The genome sequence of a newly discovered highly antifungal drug resistant Aspergillus species, Aspergillus tanneri NIH 1004.</title>
        <authorList>
            <person name="Mounaud S."/>
            <person name="Singh I."/>
            <person name="Joardar V."/>
            <person name="Pakala S."/>
            <person name="Pakala S."/>
            <person name="Venepally P."/>
            <person name="Chung J.K."/>
            <person name="Losada L."/>
            <person name="Nierman W.C."/>
        </authorList>
    </citation>
    <scope>NUCLEOTIDE SEQUENCE [LARGE SCALE GENOMIC DNA]</scope>
    <source>
        <strain evidence="3 4">NIH1004</strain>
    </source>
</reference>
<feature type="region of interest" description="Disordered" evidence="1">
    <location>
        <begin position="26"/>
        <end position="46"/>
    </location>
</feature>
<organism evidence="3 4">
    <name type="scientific">Aspergillus tanneri</name>
    <dbReference type="NCBI Taxonomy" id="1220188"/>
    <lineage>
        <taxon>Eukaryota</taxon>
        <taxon>Fungi</taxon>
        <taxon>Dikarya</taxon>
        <taxon>Ascomycota</taxon>
        <taxon>Pezizomycotina</taxon>
        <taxon>Eurotiomycetes</taxon>
        <taxon>Eurotiomycetidae</taxon>
        <taxon>Eurotiales</taxon>
        <taxon>Aspergillaceae</taxon>
        <taxon>Aspergillus</taxon>
        <taxon>Aspergillus subgen. Circumdati</taxon>
    </lineage>
</organism>
<keyword evidence="2" id="KW-0472">Membrane</keyword>
<feature type="region of interest" description="Disordered" evidence="1">
    <location>
        <begin position="209"/>
        <end position="252"/>
    </location>
</feature>
<evidence type="ECO:0000313" key="4">
    <source>
        <dbReference type="Proteomes" id="UP000324241"/>
    </source>
</evidence>
<feature type="transmembrane region" description="Helical" evidence="2">
    <location>
        <begin position="259"/>
        <end position="282"/>
    </location>
</feature>
<name>A0A5M9MZP7_9EURO</name>
<keyword evidence="2" id="KW-1133">Transmembrane helix</keyword>
<dbReference type="RefSeq" id="XP_033431689.1">
    <property type="nucleotide sequence ID" value="XM_033565932.1"/>
</dbReference>
<protein>
    <recommendedName>
        <fullName evidence="5">Mid2 domain-containing protein</fullName>
    </recommendedName>
</protein>
<evidence type="ECO:0008006" key="5">
    <source>
        <dbReference type="Google" id="ProtNLM"/>
    </source>
</evidence>
<evidence type="ECO:0000256" key="2">
    <source>
        <dbReference type="SAM" id="Phobius"/>
    </source>
</evidence>
<gene>
    <name evidence="3" type="ORF">ATNIH1004_001232</name>
</gene>
<dbReference type="OrthoDB" id="4497412at2759"/>
<feature type="compositionally biased region" description="Low complexity" evidence="1">
    <location>
        <begin position="26"/>
        <end position="45"/>
    </location>
</feature>
<dbReference type="Proteomes" id="UP000324241">
    <property type="component" value="Unassembled WGS sequence"/>
</dbReference>
<proteinExistence type="predicted"/>
<evidence type="ECO:0000256" key="1">
    <source>
        <dbReference type="SAM" id="MobiDB-lite"/>
    </source>
</evidence>
<dbReference type="GeneID" id="54323934"/>
<feature type="compositionally biased region" description="Low complexity" evidence="1">
    <location>
        <begin position="209"/>
        <end position="225"/>
    </location>
</feature>
<feature type="region of interest" description="Disordered" evidence="1">
    <location>
        <begin position="168"/>
        <end position="194"/>
    </location>
</feature>
<dbReference type="VEuPathDB" id="FungiDB:EYZ11_012582"/>
<comment type="caution">
    <text evidence="3">The sequence shown here is derived from an EMBL/GenBank/DDBJ whole genome shotgun (WGS) entry which is preliminary data.</text>
</comment>
<feature type="compositionally biased region" description="Polar residues" evidence="1">
    <location>
        <begin position="226"/>
        <end position="252"/>
    </location>
</feature>
<accession>A0A5M9MZP7</accession>
<dbReference type="EMBL" id="QUQM01000002">
    <property type="protein sequence ID" value="KAA8652328.1"/>
    <property type="molecule type" value="Genomic_DNA"/>
</dbReference>
<keyword evidence="2" id="KW-0812">Transmembrane</keyword>
<evidence type="ECO:0000313" key="3">
    <source>
        <dbReference type="EMBL" id="KAA8652328.1"/>
    </source>
</evidence>
<sequence>MSMSSPSVIFHRGLRCTKVPRNSAAVATPVTSSSTPTSSFTPTTSNASDVTLQPTLFIAAFSTLRKSHKTASQATTELTAAHPTAIESIAADSTATDTIAVHQTATGTTTADSTASGTIAADTTAAGSAAHSTHADTNTTQASQTPYDVEVIAAPAVSTTTLLATSTKPLSKTKEDSEAQGLSSSNDTIGEDTVPLPVEWDLSTRSSIAATATPPATPTIDTTNPYSFASTATESVPSESLQSHSGSSDDTSGNASLRILLGSILGASAFVALVLLICFLLFRHRRRKQINDRGIGGRENLLRGGRESADSSAGLYHGYGSGVSNASGASASLYNFEPNTLVNSDHDGHHNPSQEHACHSNPFTDSAEITRAMQGSTPNVDSPVQNPFANPVDNNQISQQAHFPRRPASVPLFTNQSGNMQRPGMPFVLDERSIRSSDRSLGSTIILPGRSSSGSSLQQFSRHISAAELGLSSPNESVTRVSTRSDPFDLEVPARAMERHSFTILPRANV</sequence>
<dbReference type="AlphaFoldDB" id="A0A5M9MZP7"/>